<evidence type="ECO:0000313" key="1">
    <source>
        <dbReference type="EMBL" id="ASF00189.1"/>
    </source>
</evidence>
<dbReference type="EMBL" id="KY052818">
    <property type="protein sequence ID" value="ASF00189.1"/>
    <property type="molecule type" value="Genomic_DNA"/>
</dbReference>
<protein>
    <submittedName>
        <fullName evidence="1">Uncharacterized protein</fullName>
    </submittedName>
</protein>
<proteinExistence type="predicted"/>
<sequence>MPPTKFKPTEKNYDRRTDKHSIVHHYMKATSKKDLFDYLNSSNATPKKKHKVLKELQRRGIKVAWS</sequence>
<reference evidence="1" key="2">
    <citation type="journal article" date="2017" name="Nat. Commun.">
        <title>Single-virus genomics reveals hidden cosmopolitan and abundant viruses.</title>
        <authorList>
            <person name="Martinez-Hernandez F."/>
            <person name="Fornas O."/>
            <person name="Lluesma Gomez M."/>
            <person name="Bolduc B."/>
            <person name="de la Cruz Pena M.J."/>
            <person name="Martinez J.M."/>
            <person name="Anton J."/>
            <person name="Gasol J.M."/>
            <person name="Rosselli R."/>
            <person name="Rodriguez-Valera F."/>
            <person name="Sullivan M.B."/>
            <person name="Acinas S.G."/>
            <person name="Martinez-Garcia M."/>
        </authorList>
    </citation>
    <scope>NUCLEOTIDE SEQUENCE</scope>
</reference>
<organism evidence="1">
    <name type="scientific">uncultured virus</name>
    <dbReference type="NCBI Taxonomy" id="340016"/>
    <lineage>
        <taxon>Viruses</taxon>
        <taxon>environmental samples</taxon>
    </lineage>
</organism>
<accession>A0A218MLP1</accession>
<reference evidence="1" key="1">
    <citation type="submission" date="2016-10" db="EMBL/GenBank/DDBJ databases">
        <authorList>
            <person name="Varghese N."/>
        </authorList>
    </citation>
    <scope>NUCLEOTIDE SEQUENCE</scope>
</reference>
<name>A0A218MLP1_9VIRU</name>